<dbReference type="AlphaFoldDB" id="A0A2K8SNX9"/>
<dbReference type="KEGG" id="nfl:COO91_02460"/>
<evidence type="ECO:0000313" key="1">
    <source>
        <dbReference type="EMBL" id="AUB36545.1"/>
    </source>
</evidence>
<reference evidence="1 2" key="1">
    <citation type="submission" date="2017-11" db="EMBL/GenBank/DDBJ databases">
        <title>Complete genome of a free-living desiccation-tolerant cyanobacterium and its photosynthetic adaptation to extreme terrestrial habitat.</title>
        <authorList>
            <person name="Shang J."/>
        </authorList>
    </citation>
    <scope>NUCLEOTIDE SEQUENCE [LARGE SCALE GENOMIC DNA]</scope>
    <source>
        <strain evidence="1 2">CCNUN1</strain>
    </source>
</reference>
<accession>A0A2K8SNX9</accession>
<name>A0A2K8SNX9_9NOSO</name>
<sequence>MTKFSKQNPQLLSQNKLLLSQTPVCFLILVFSASKRSFDLLKPQFTFSFWCFPQVKEALTYSNPSLLSHFGVFRK</sequence>
<organism evidence="1 2">
    <name type="scientific">Nostoc flagelliforme CCNUN1</name>
    <dbReference type="NCBI Taxonomy" id="2038116"/>
    <lineage>
        <taxon>Bacteria</taxon>
        <taxon>Bacillati</taxon>
        <taxon>Cyanobacteriota</taxon>
        <taxon>Cyanophyceae</taxon>
        <taxon>Nostocales</taxon>
        <taxon>Nostocaceae</taxon>
        <taxon>Nostoc</taxon>
    </lineage>
</organism>
<proteinExistence type="predicted"/>
<protein>
    <submittedName>
        <fullName evidence="1">Uncharacterized protein</fullName>
    </submittedName>
</protein>
<keyword evidence="2" id="KW-1185">Reference proteome</keyword>
<gene>
    <name evidence="1" type="ORF">COO91_02460</name>
</gene>
<dbReference type="Proteomes" id="UP000232003">
    <property type="component" value="Chromosome"/>
</dbReference>
<dbReference type="EMBL" id="CP024785">
    <property type="protein sequence ID" value="AUB36545.1"/>
    <property type="molecule type" value="Genomic_DNA"/>
</dbReference>
<evidence type="ECO:0000313" key="2">
    <source>
        <dbReference type="Proteomes" id="UP000232003"/>
    </source>
</evidence>